<feature type="transmembrane region" description="Helical" evidence="7">
    <location>
        <begin position="89"/>
        <end position="112"/>
    </location>
</feature>
<evidence type="ECO:0000256" key="6">
    <source>
        <dbReference type="RuleBase" id="RU003943"/>
    </source>
</evidence>
<feature type="transmembrane region" description="Helical" evidence="7">
    <location>
        <begin position="171"/>
        <end position="189"/>
    </location>
</feature>
<keyword evidence="6" id="KW-0813">Transport</keyword>
<dbReference type="EMBL" id="CP001720">
    <property type="protein sequence ID" value="ACV64850.1"/>
    <property type="molecule type" value="Genomic_DNA"/>
</dbReference>
<dbReference type="STRING" id="485916.Dtox_4182"/>
<sequence>MLEMLQYDFMVRALAAGAIVGIICPAIGVFLVLRRYSFMADTLAHVSLAGVALGLYLGVNPFAVTVGTALTAALSIERMRENQKLPGEAILALVMSAGLALAVVLISLSQGFGVDLMGYLFGSILTVGPRDVWGILLLGLLVLLVLFFLFKEFFLMAFDEDYARVSGLPYDKLNLVFIILTALTVAISLRIVGGLLVGALMVIPVLTSLLVSRSFKQVFFLSMFLGISEILTGLVVSYYWNLPSGGAVVLTALAVFFAAYSSGKLRSIFLKKTPAAPNTEKIEPA</sequence>
<dbReference type="Proteomes" id="UP000002217">
    <property type="component" value="Chromosome"/>
</dbReference>
<dbReference type="KEGG" id="dae:Dtox_4182"/>
<evidence type="ECO:0000313" key="9">
    <source>
        <dbReference type="Proteomes" id="UP000002217"/>
    </source>
</evidence>
<dbReference type="Gene3D" id="1.10.3470.10">
    <property type="entry name" value="ABC transporter involved in vitamin B12 uptake, BtuC"/>
    <property type="match status" value="1"/>
</dbReference>
<evidence type="ECO:0000256" key="4">
    <source>
        <dbReference type="ARBA" id="ARBA00022989"/>
    </source>
</evidence>
<evidence type="ECO:0000256" key="7">
    <source>
        <dbReference type="SAM" id="Phobius"/>
    </source>
</evidence>
<keyword evidence="9" id="KW-1185">Reference proteome</keyword>
<keyword evidence="5 7" id="KW-0472">Membrane</keyword>
<feature type="transmembrane region" description="Helical" evidence="7">
    <location>
        <begin position="12"/>
        <end position="33"/>
    </location>
</feature>
<feature type="transmembrane region" description="Helical" evidence="7">
    <location>
        <begin position="218"/>
        <end position="240"/>
    </location>
</feature>
<dbReference type="GO" id="GO:0010043">
    <property type="term" value="P:response to zinc ion"/>
    <property type="evidence" value="ECO:0007669"/>
    <property type="project" value="TreeGrafter"/>
</dbReference>
<dbReference type="PANTHER" id="PTHR30477">
    <property type="entry name" value="ABC-TRANSPORTER METAL-BINDING PROTEIN"/>
    <property type="match status" value="1"/>
</dbReference>
<gene>
    <name evidence="8" type="ordered locus">Dtox_4182</name>
</gene>
<accession>C8VZA5</accession>
<evidence type="ECO:0000313" key="8">
    <source>
        <dbReference type="EMBL" id="ACV64850.1"/>
    </source>
</evidence>
<feature type="transmembrane region" description="Helical" evidence="7">
    <location>
        <begin position="246"/>
        <end position="263"/>
    </location>
</feature>
<dbReference type="InterPro" id="IPR001626">
    <property type="entry name" value="ABC_TroCD"/>
</dbReference>
<dbReference type="SUPFAM" id="SSF81345">
    <property type="entry name" value="ABC transporter involved in vitamin B12 uptake, BtuC"/>
    <property type="match status" value="1"/>
</dbReference>
<dbReference type="eggNOG" id="COG1108">
    <property type="taxonomic scope" value="Bacteria"/>
</dbReference>
<dbReference type="GO" id="GO:0055085">
    <property type="term" value="P:transmembrane transport"/>
    <property type="evidence" value="ECO:0007669"/>
    <property type="project" value="InterPro"/>
</dbReference>
<evidence type="ECO:0000256" key="1">
    <source>
        <dbReference type="ARBA" id="ARBA00004141"/>
    </source>
</evidence>
<dbReference type="RefSeq" id="WP_015759520.1">
    <property type="nucleotide sequence ID" value="NC_013216.1"/>
</dbReference>
<protein>
    <submittedName>
        <fullName evidence="8">ABC-3 protein</fullName>
    </submittedName>
</protein>
<dbReference type="PANTHER" id="PTHR30477:SF0">
    <property type="entry name" value="METAL TRANSPORT SYSTEM MEMBRANE PROTEIN TM_0125-RELATED"/>
    <property type="match status" value="1"/>
</dbReference>
<dbReference type="GO" id="GO:0043190">
    <property type="term" value="C:ATP-binding cassette (ABC) transporter complex"/>
    <property type="evidence" value="ECO:0007669"/>
    <property type="project" value="InterPro"/>
</dbReference>
<dbReference type="AlphaFoldDB" id="C8VZA5"/>
<keyword evidence="3 6" id="KW-0812">Transmembrane</keyword>
<dbReference type="InterPro" id="IPR037294">
    <property type="entry name" value="ABC_BtuC-like"/>
</dbReference>
<feature type="transmembrane region" description="Helical" evidence="7">
    <location>
        <begin position="53"/>
        <end position="77"/>
    </location>
</feature>
<evidence type="ECO:0000256" key="5">
    <source>
        <dbReference type="ARBA" id="ARBA00023136"/>
    </source>
</evidence>
<evidence type="ECO:0000256" key="3">
    <source>
        <dbReference type="ARBA" id="ARBA00022692"/>
    </source>
</evidence>
<feature type="transmembrane region" description="Helical" evidence="7">
    <location>
        <begin position="195"/>
        <end position="211"/>
    </location>
</feature>
<organism evidence="8 9">
    <name type="scientific">Desulfofarcimen acetoxidans (strain ATCC 49208 / DSM 771 / KCTC 5769 / VKM B-1644 / 5575)</name>
    <name type="common">Desulfotomaculum acetoxidans</name>
    <dbReference type="NCBI Taxonomy" id="485916"/>
    <lineage>
        <taxon>Bacteria</taxon>
        <taxon>Bacillati</taxon>
        <taxon>Bacillota</taxon>
        <taxon>Clostridia</taxon>
        <taxon>Eubacteriales</taxon>
        <taxon>Peptococcaceae</taxon>
        <taxon>Desulfofarcimen</taxon>
    </lineage>
</organism>
<dbReference type="HOGENOM" id="CLU_028808_3_1_9"/>
<name>C8VZA5_DESAS</name>
<dbReference type="OrthoDB" id="9798540at2"/>
<feature type="transmembrane region" description="Helical" evidence="7">
    <location>
        <begin position="132"/>
        <end position="150"/>
    </location>
</feature>
<comment type="similarity">
    <text evidence="2 6">Belongs to the ABC-3 integral membrane protein family.</text>
</comment>
<keyword evidence="4 7" id="KW-1133">Transmembrane helix</keyword>
<proteinExistence type="inferred from homology"/>
<evidence type="ECO:0000256" key="2">
    <source>
        <dbReference type="ARBA" id="ARBA00008034"/>
    </source>
</evidence>
<comment type="subcellular location">
    <subcellularLocation>
        <location evidence="6">Cell membrane</location>
        <topology evidence="6">Multi-pass membrane protein</topology>
    </subcellularLocation>
    <subcellularLocation>
        <location evidence="1">Membrane</location>
        <topology evidence="1">Multi-pass membrane protein</topology>
    </subcellularLocation>
</comment>
<dbReference type="Pfam" id="PF00950">
    <property type="entry name" value="ABC-3"/>
    <property type="match status" value="1"/>
</dbReference>
<reference evidence="8 9" key="1">
    <citation type="journal article" date="2009" name="Stand. Genomic Sci.">
        <title>Complete genome sequence of Desulfotomaculum acetoxidans type strain (5575).</title>
        <authorList>
            <person name="Spring S."/>
            <person name="Lapidus A."/>
            <person name="Schroder M."/>
            <person name="Gleim D."/>
            <person name="Sims D."/>
            <person name="Meincke L."/>
            <person name="Glavina Del Rio T."/>
            <person name="Tice H."/>
            <person name="Copeland A."/>
            <person name="Cheng J.F."/>
            <person name="Lucas S."/>
            <person name="Chen F."/>
            <person name="Nolan M."/>
            <person name="Bruce D."/>
            <person name="Goodwin L."/>
            <person name="Pitluck S."/>
            <person name="Ivanova N."/>
            <person name="Mavromatis K."/>
            <person name="Mikhailova N."/>
            <person name="Pati A."/>
            <person name="Chen A."/>
            <person name="Palaniappan K."/>
            <person name="Land M."/>
            <person name="Hauser L."/>
            <person name="Chang Y.J."/>
            <person name="Jeffries C.D."/>
            <person name="Chain P."/>
            <person name="Saunders E."/>
            <person name="Brettin T."/>
            <person name="Detter J.C."/>
            <person name="Goker M."/>
            <person name="Bristow J."/>
            <person name="Eisen J.A."/>
            <person name="Markowitz V."/>
            <person name="Hugenholtz P."/>
            <person name="Kyrpides N.C."/>
            <person name="Klenk H.P."/>
            <person name="Han C."/>
        </authorList>
    </citation>
    <scope>NUCLEOTIDE SEQUENCE [LARGE SCALE GENOMIC DNA]</scope>
    <source>
        <strain evidence="9">ATCC 49208 / DSM 771 / VKM B-1644</strain>
    </source>
</reference>
<dbReference type="CDD" id="cd06550">
    <property type="entry name" value="TM_ABC_iron-siderophores_like"/>
    <property type="match status" value="1"/>
</dbReference>